<dbReference type="EC" id="7.2.2.10" evidence="18"/>
<dbReference type="GO" id="GO:0046872">
    <property type="term" value="F:metal ion binding"/>
    <property type="evidence" value="ECO:0007669"/>
    <property type="project" value="UniProtKB-KW"/>
</dbReference>
<feature type="transmembrane region" description="Helical" evidence="18">
    <location>
        <begin position="378"/>
        <end position="399"/>
    </location>
</feature>
<keyword evidence="14" id="KW-1278">Translocase</keyword>
<keyword evidence="6 18" id="KW-0109">Calcium transport</keyword>
<evidence type="ECO:0000256" key="18">
    <source>
        <dbReference type="RuleBase" id="RU361146"/>
    </source>
</evidence>
<evidence type="ECO:0000256" key="15">
    <source>
        <dbReference type="ARBA" id="ARBA00022989"/>
    </source>
</evidence>
<dbReference type="SUPFAM" id="SSF81653">
    <property type="entry name" value="Calcium ATPase, transduction domain A"/>
    <property type="match status" value="1"/>
</dbReference>
<feature type="transmembrane region" description="Helical" evidence="18">
    <location>
        <begin position="976"/>
        <end position="997"/>
    </location>
</feature>
<dbReference type="AlphaFoldDB" id="A0A8B9M8E3"/>
<keyword evidence="17 18" id="KW-0472">Membrane</keyword>
<dbReference type="Gene3D" id="1.20.1110.10">
    <property type="entry name" value="Calcium-transporting ATPase, transmembrane domain"/>
    <property type="match status" value="3"/>
</dbReference>
<dbReference type="FunFam" id="1.20.1110.10:FF:000008">
    <property type="entry name" value="Calcium-transporting ATPase"/>
    <property type="match status" value="1"/>
</dbReference>
<feature type="region of interest" description="Disordered" evidence="19">
    <location>
        <begin position="1096"/>
        <end position="1156"/>
    </location>
</feature>
<dbReference type="InterPro" id="IPR059000">
    <property type="entry name" value="ATPase_P-type_domA"/>
</dbReference>
<keyword evidence="7 18" id="KW-0812">Transmembrane</keyword>
<evidence type="ECO:0000256" key="14">
    <source>
        <dbReference type="ARBA" id="ARBA00022967"/>
    </source>
</evidence>
<comment type="caution">
    <text evidence="18">Lacks conserved residue(s) required for the propagation of feature annotation.</text>
</comment>
<dbReference type="CDD" id="cd02081">
    <property type="entry name" value="P-type_ATPase_Ca_PMCA-like"/>
    <property type="match status" value="1"/>
</dbReference>
<comment type="similarity">
    <text evidence="2 18">Belongs to the cation transport ATPase (P-type) (TC 3.A.3) family. Type IIB subfamily.</text>
</comment>
<sequence length="1156" mass="127860">MGDMANNSVAYSGVKNAVKEANHGDFGVTLAELRSLMELRAADALHKIQECYGDVHGICTKLKTSPNEGLSGNPADIERREAVFGKNFIPPKKPKTFLQLVWEALQDVTLIILEIAAVVSLGLSFYQPPGGNESLCGSVNVGEEEEESEAGWIEGAAILLSVVCVVLVTAFNDWSKEKQFRGLQSRIEQEQKFTVIRGGQVIQIPVADIIVGDIAQVKYGDLLPADGVLIQGNDLKIDESSLTGESDHVKKSLDRDPMLLSGTHVMEGSGRMVVTAVGVNSQTGIIFTLLGAGGDEEEKEKEKEKKDKKSKKQDGAVENRNKAKAQDGAAMEMQPLKSEDGGDGDEKDKKRANLPKKEKSVLQGKLTKLAVQIGKAGLLMSAITVIILVLYFVIDTFWVQKRPWLAECTPIYIQYFVKFFIIGVTVLVVAVPEGLPLAVTISLAYSVKKMMKDNNLVRHLDACETMGNATAICSDKTGTLTMNRMTVVQAYINEKHYKKIPEPEAIPEKTMAYLVTGISVNCAYTSKILPPEKEGGLPRHVGNKTECALLGLLLDLKRDYQDVRNEIPEEDLYKVYTFNSVRKSMSTVLKNSDGSFRIFSKGASEIVLKKCFKILSANGEPKVFRPRDRDDIVKTVIEPMASEGLRTICLAFRDFPAGEPEPEWDNENDIVTGLTCIAVVGIEDPVRPEVPDAIKKCQRAGITVRMVTGDNINTARAIALKCGILNPGEDFLCLEGKDFNRRIRNEKGEIEQERIDKIWPKLRVLARSSPTDKHTLVKGIIDSTVFEQRQVVAVTGDGTNDGPALKKADVGFAMDSPLKAVQMLWVNLIMDTLASLALATEPPTEALLLRKPYGRNKPLISRTMMKNILGHAFYQLVVVFTLLFAGEKIFDIDSGRNAPLHAPPSEHYTIVFNTFVMMQLFNEINARKIHGERNVFEGIFNNAIFCSIVLGTFVVQIIIVQFGGKPFSCSELSIEQWLWSIFLGMGTLLWGQLISTIPTSRLKFLKEAGHGTQKEEIPEEELAEDVEEIDHAERELRRGQILWFRGLNRIQTQIRVVNAFRSSLYEGLEKPETRSSIHNFMTHPEFRIEDSEPHIPLIDDTDAEDDAPTKRNSTPPPSPNKNNNAVDSGIHLTTDMNKSATSSSPGSPLHSLETSL</sequence>
<comment type="function">
    <text evidence="18">Catalyzes the hydrolysis of ATP coupled with the transport of calcium.</text>
</comment>
<dbReference type="Gene3D" id="3.40.1110.10">
    <property type="entry name" value="Calcium-transporting ATPase, cytoplasmic domain N"/>
    <property type="match status" value="1"/>
</dbReference>
<evidence type="ECO:0000256" key="11">
    <source>
        <dbReference type="ARBA" id="ARBA00022840"/>
    </source>
</evidence>
<evidence type="ECO:0000256" key="6">
    <source>
        <dbReference type="ARBA" id="ARBA00022568"/>
    </source>
</evidence>
<dbReference type="InterPro" id="IPR008250">
    <property type="entry name" value="ATPase_P-typ_transduc_dom_A_sf"/>
</dbReference>
<feature type="transmembrane region" description="Helical" evidence="18">
    <location>
        <begin position="150"/>
        <end position="171"/>
    </location>
</feature>
<dbReference type="InterPro" id="IPR022141">
    <property type="entry name" value="ATP_Ca_trans_C"/>
</dbReference>
<dbReference type="SFLD" id="SFLDF00027">
    <property type="entry name" value="p-type_atpase"/>
    <property type="match status" value="1"/>
</dbReference>
<evidence type="ECO:0000256" key="5">
    <source>
        <dbReference type="ARBA" id="ARBA00022553"/>
    </source>
</evidence>
<dbReference type="Ensembl" id="ENSANIT00000004474.1">
    <property type="protein sequence ID" value="ENSANIP00000004332.1"/>
    <property type="gene ID" value="ENSANIG00000002929.1"/>
</dbReference>
<dbReference type="GO" id="GO:0016887">
    <property type="term" value="F:ATP hydrolysis activity"/>
    <property type="evidence" value="ECO:0007669"/>
    <property type="project" value="InterPro"/>
</dbReference>
<dbReference type="NCBIfam" id="TIGR01494">
    <property type="entry name" value="ATPase_P-type"/>
    <property type="match status" value="2"/>
</dbReference>
<protein>
    <recommendedName>
        <fullName evidence="18">Calcium-transporting ATPase</fullName>
        <ecNumber evidence="18">7.2.2.10</ecNumber>
    </recommendedName>
</protein>
<comment type="catalytic activity">
    <reaction evidence="18">
        <text>Ca(2+)(in) + ATP + H2O = Ca(2+)(out) + ADP + phosphate + H(+)</text>
        <dbReference type="Rhea" id="RHEA:18105"/>
        <dbReference type="ChEBI" id="CHEBI:15377"/>
        <dbReference type="ChEBI" id="CHEBI:15378"/>
        <dbReference type="ChEBI" id="CHEBI:29108"/>
        <dbReference type="ChEBI" id="CHEBI:30616"/>
        <dbReference type="ChEBI" id="CHEBI:43474"/>
        <dbReference type="ChEBI" id="CHEBI:456216"/>
        <dbReference type="EC" id="7.2.2.10"/>
    </reaction>
</comment>
<dbReference type="Pfam" id="PF00122">
    <property type="entry name" value="E1-E2_ATPase"/>
    <property type="match status" value="1"/>
</dbReference>
<dbReference type="Proteomes" id="UP000694541">
    <property type="component" value="Unplaced"/>
</dbReference>
<evidence type="ECO:0000256" key="17">
    <source>
        <dbReference type="ARBA" id="ARBA00023136"/>
    </source>
</evidence>
<dbReference type="PANTHER" id="PTHR24093">
    <property type="entry name" value="CATION TRANSPORTING ATPASE"/>
    <property type="match status" value="1"/>
</dbReference>
<dbReference type="InterPro" id="IPR004014">
    <property type="entry name" value="ATPase_P-typ_cation-transptr_N"/>
</dbReference>
<keyword evidence="13" id="KW-0112">Calmodulin-binding</keyword>
<dbReference type="Gene3D" id="2.70.150.10">
    <property type="entry name" value="Calcium-transporting ATPase, cytoplasmic transduction domain A"/>
    <property type="match status" value="1"/>
</dbReference>
<evidence type="ECO:0000256" key="16">
    <source>
        <dbReference type="ARBA" id="ARBA00023065"/>
    </source>
</evidence>
<dbReference type="GO" id="GO:0005388">
    <property type="term" value="F:P-type calcium transporter activity"/>
    <property type="evidence" value="ECO:0007669"/>
    <property type="project" value="UniProtKB-EC"/>
</dbReference>
<evidence type="ECO:0000256" key="7">
    <source>
        <dbReference type="ARBA" id="ARBA00022692"/>
    </source>
</evidence>
<evidence type="ECO:0000256" key="12">
    <source>
        <dbReference type="ARBA" id="ARBA00022842"/>
    </source>
</evidence>
<dbReference type="NCBIfam" id="TIGR01517">
    <property type="entry name" value="ATPase-IIB_Ca"/>
    <property type="match status" value="1"/>
</dbReference>
<evidence type="ECO:0000313" key="22">
    <source>
        <dbReference type="Proteomes" id="UP000694541"/>
    </source>
</evidence>
<name>A0A8B9M8E3_9AVES</name>
<keyword evidence="3 18" id="KW-0813">Transport</keyword>
<reference evidence="21" key="1">
    <citation type="submission" date="2025-08" db="UniProtKB">
        <authorList>
            <consortium name="Ensembl"/>
        </authorList>
    </citation>
    <scope>IDENTIFICATION</scope>
</reference>
<dbReference type="GO" id="GO:0005886">
    <property type="term" value="C:plasma membrane"/>
    <property type="evidence" value="ECO:0007669"/>
    <property type="project" value="UniProtKB-SubCell"/>
</dbReference>
<evidence type="ECO:0000256" key="2">
    <source>
        <dbReference type="ARBA" id="ARBA00006124"/>
    </source>
</evidence>
<evidence type="ECO:0000256" key="3">
    <source>
        <dbReference type="ARBA" id="ARBA00022448"/>
    </source>
</evidence>
<evidence type="ECO:0000256" key="13">
    <source>
        <dbReference type="ARBA" id="ARBA00022860"/>
    </source>
</evidence>
<dbReference type="InterPro" id="IPR023214">
    <property type="entry name" value="HAD_sf"/>
</dbReference>
<dbReference type="InterPro" id="IPR023298">
    <property type="entry name" value="ATPase_P-typ_TM_dom_sf"/>
</dbReference>
<proteinExistence type="inferred from homology"/>
<dbReference type="FunFam" id="2.70.150.10:FF:000001">
    <property type="entry name" value="Calcium-transporting ATPase"/>
    <property type="match status" value="1"/>
</dbReference>
<evidence type="ECO:0000256" key="19">
    <source>
        <dbReference type="SAM" id="MobiDB-lite"/>
    </source>
</evidence>
<dbReference type="InterPro" id="IPR023299">
    <property type="entry name" value="ATPase_P-typ_cyto_dom_N"/>
</dbReference>
<keyword evidence="15 18" id="KW-1133">Transmembrane helix</keyword>
<dbReference type="SMART" id="SM00831">
    <property type="entry name" value="Cation_ATPase_N"/>
    <property type="match status" value="1"/>
</dbReference>
<dbReference type="PANTHER" id="PTHR24093:SF245">
    <property type="entry name" value="PLASMA MEMBRANE CALCIUM-TRANSPORTING ATPASE 1"/>
    <property type="match status" value="1"/>
</dbReference>
<feature type="domain" description="Cation-transporting P-type ATPase N-terminal" evidence="20">
    <location>
        <begin position="49"/>
        <end position="125"/>
    </location>
</feature>
<feature type="transmembrane region" description="Helical" evidence="18">
    <location>
        <begin position="905"/>
        <end position="922"/>
    </location>
</feature>
<evidence type="ECO:0000259" key="20">
    <source>
        <dbReference type="SMART" id="SM00831"/>
    </source>
</evidence>
<feature type="region of interest" description="Disordered" evidence="19">
    <location>
        <begin position="296"/>
        <end position="356"/>
    </location>
</feature>
<feature type="transmembrane region" description="Helical" evidence="18">
    <location>
        <begin position="419"/>
        <end position="445"/>
    </location>
</feature>
<feature type="transmembrane region" description="Helical" evidence="18">
    <location>
        <begin position="943"/>
        <end position="964"/>
    </location>
</feature>
<dbReference type="GO" id="GO:0030165">
    <property type="term" value="F:PDZ domain binding"/>
    <property type="evidence" value="ECO:0007669"/>
    <property type="project" value="TreeGrafter"/>
</dbReference>
<organism evidence="21 22">
    <name type="scientific">Accipiter nisus</name>
    <name type="common">Eurasian sparrowhawk</name>
    <dbReference type="NCBI Taxonomy" id="211598"/>
    <lineage>
        <taxon>Eukaryota</taxon>
        <taxon>Metazoa</taxon>
        <taxon>Chordata</taxon>
        <taxon>Craniata</taxon>
        <taxon>Vertebrata</taxon>
        <taxon>Euteleostomi</taxon>
        <taxon>Archelosauria</taxon>
        <taxon>Archosauria</taxon>
        <taxon>Dinosauria</taxon>
        <taxon>Saurischia</taxon>
        <taxon>Theropoda</taxon>
        <taxon>Coelurosauria</taxon>
        <taxon>Aves</taxon>
        <taxon>Neognathae</taxon>
        <taxon>Neoaves</taxon>
        <taxon>Telluraves</taxon>
        <taxon>Accipitrimorphae</taxon>
        <taxon>Accipitriformes</taxon>
        <taxon>Accipitridae</taxon>
        <taxon>Accipitrinae</taxon>
        <taxon>Accipiter</taxon>
    </lineage>
</organism>
<keyword evidence="5" id="KW-0597">Phosphoprotein</keyword>
<dbReference type="PRINTS" id="PR00119">
    <property type="entry name" value="CATATPASE"/>
</dbReference>
<keyword evidence="4" id="KW-1003">Cell membrane</keyword>
<dbReference type="Pfam" id="PF00689">
    <property type="entry name" value="Cation_ATPase_C"/>
    <property type="match status" value="1"/>
</dbReference>
<dbReference type="InterPro" id="IPR018303">
    <property type="entry name" value="ATPase_P-typ_P_site"/>
</dbReference>
<dbReference type="FunFam" id="3.40.50.1000:FF:000007">
    <property type="entry name" value="Calcium-transporting ATPase"/>
    <property type="match status" value="1"/>
</dbReference>
<feature type="compositionally biased region" description="Basic and acidic residues" evidence="19">
    <location>
        <begin position="337"/>
        <end position="356"/>
    </location>
</feature>
<evidence type="ECO:0000313" key="21">
    <source>
        <dbReference type="Ensembl" id="ENSANIP00000004332.1"/>
    </source>
</evidence>
<keyword evidence="12" id="KW-0460">Magnesium</keyword>
<keyword evidence="9 18" id="KW-0547">Nucleotide-binding</keyword>
<dbReference type="Gene3D" id="3.40.50.1000">
    <property type="entry name" value="HAD superfamily/HAD-like"/>
    <property type="match status" value="1"/>
</dbReference>
<evidence type="ECO:0000256" key="9">
    <source>
        <dbReference type="ARBA" id="ARBA00022741"/>
    </source>
</evidence>
<feature type="transmembrane region" description="Helical" evidence="18">
    <location>
        <begin position="868"/>
        <end position="885"/>
    </location>
</feature>
<dbReference type="Pfam" id="PF12424">
    <property type="entry name" value="ATP_Ca_trans_C"/>
    <property type="match status" value="1"/>
</dbReference>
<dbReference type="SUPFAM" id="SSF81660">
    <property type="entry name" value="Metal cation-transporting ATPase, ATP-binding domain N"/>
    <property type="match status" value="1"/>
</dbReference>
<dbReference type="Pfam" id="PF00690">
    <property type="entry name" value="Cation_ATPase_N"/>
    <property type="match status" value="1"/>
</dbReference>
<dbReference type="GO" id="GO:0051480">
    <property type="term" value="P:regulation of cytosolic calcium ion concentration"/>
    <property type="evidence" value="ECO:0007669"/>
    <property type="project" value="TreeGrafter"/>
</dbReference>
<dbReference type="FunFam" id="3.40.1110.10:FF:000002">
    <property type="entry name" value="Calcium-transporting ATPase"/>
    <property type="match status" value="1"/>
</dbReference>
<dbReference type="GO" id="GO:0005524">
    <property type="term" value="F:ATP binding"/>
    <property type="evidence" value="ECO:0007669"/>
    <property type="project" value="UniProtKB-KW"/>
</dbReference>
<dbReference type="SFLD" id="SFLDG00002">
    <property type="entry name" value="C1.7:_P-type_atpase_like"/>
    <property type="match status" value="1"/>
</dbReference>
<dbReference type="SUPFAM" id="SSF56784">
    <property type="entry name" value="HAD-like"/>
    <property type="match status" value="1"/>
</dbReference>
<evidence type="ECO:0000256" key="4">
    <source>
        <dbReference type="ARBA" id="ARBA00022475"/>
    </source>
</evidence>
<evidence type="ECO:0000256" key="8">
    <source>
        <dbReference type="ARBA" id="ARBA00022723"/>
    </source>
</evidence>
<dbReference type="InterPro" id="IPR044492">
    <property type="entry name" value="P_typ_ATPase_HD_dom"/>
</dbReference>
<dbReference type="InterPro" id="IPR006408">
    <property type="entry name" value="P-type_ATPase_IIB"/>
</dbReference>
<keyword evidence="11 18" id="KW-0067">ATP-binding</keyword>
<keyword evidence="22" id="KW-1185">Reference proteome</keyword>
<dbReference type="PROSITE" id="PS00154">
    <property type="entry name" value="ATPASE_E1_E2"/>
    <property type="match status" value="1"/>
</dbReference>
<dbReference type="InterPro" id="IPR001757">
    <property type="entry name" value="P_typ_ATPase"/>
</dbReference>
<feature type="compositionally biased region" description="Basic and acidic residues" evidence="19">
    <location>
        <begin position="300"/>
        <end position="325"/>
    </location>
</feature>
<comment type="subcellular location">
    <subcellularLocation>
        <location evidence="1">Cell membrane</location>
        <topology evidence="1">Multi-pass membrane protein</topology>
    </subcellularLocation>
    <subcellularLocation>
        <location evidence="18">Membrane</location>
        <topology evidence="18">Multi-pass membrane protein</topology>
    </subcellularLocation>
</comment>
<dbReference type="InterPro" id="IPR036412">
    <property type="entry name" value="HAD-like_sf"/>
</dbReference>
<dbReference type="SFLD" id="SFLDS00003">
    <property type="entry name" value="Haloacid_Dehalogenase"/>
    <property type="match status" value="1"/>
</dbReference>
<dbReference type="FunFam" id="1.20.1110.10:FF:000002">
    <property type="entry name" value="Calcium-transporting ATPase"/>
    <property type="match status" value="1"/>
</dbReference>
<dbReference type="Pfam" id="PF13246">
    <property type="entry name" value="Cation_ATPase"/>
    <property type="match status" value="1"/>
</dbReference>
<evidence type="ECO:0000256" key="10">
    <source>
        <dbReference type="ARBA" id="ARBA00022837"/>
    </source>
</evidence>
<dbReference type="GO" id="GO:0005516">
    <property type="term" value="F:calmodulin binding"/>
    <property type="evidence" value="ECO:0007669"/>
    <property type="project" value="UniProtKB-KW"/>
</dbReference>
<evidence type="ECO:0000256" key="1">
    <source>
        <dbReference type="ARBA" id="ARBA00004651"/>
    </source>
</evidence>
<dbReference type="InterPro" id="IPR006068">
    <property type="entry name" value="ATPase_P-typ_cation-transptr_C"/>
</dbReference>
<keyword evidence="8" id="KW-0479">Metal-binding</keyword>
<feature type="compositionally biased region" description="Polar residues" evidence="19">
    <location>
        <begin position="1134"/>
        <end position="1156"/>
    </location>
</feature>
<reference evidence="21" key="2">
    <citation type="submission" date="2025-09" db="UniProtKB">
        <authorList>
            <consortium name="Ensembl"/>
        </authorList>
    </citation>
    <scope>IDENTIFICATION</scope>
</reference>
<keyword evidence="10 18" id="KW-0106">Calcium</keyword>
<dbReference type="SUPFAM" id="SSF81665">
    <property type="entry name" value="Calcium ATPase, transmembrane domain M"/>
    <property type="match status" value="1"/>
</dbReference>
<keyword evidence="16 18" id="KW-0406">Ion transport</keyword>
<accession>A0A8B9M8E3</accession>
<feature type="transmembrane region" description="Helical" evidence="18">
    <location>
        <begin position="100"/>
        <end position="125"/>
    </location>
</feature>